<dbReference type="AlphaFoldDB" id="A0AAD3G5T6"/>
<proteinExistence type="predicted"/>
<accession>A0AAD3G5T6</accession>
<gene>
    <name evidence="1" type="ORF">P250_02616</name>
</gene>
<protein>
    <recommendedName>
        <fullName evidence="3">DUF2971 domain-containing protein</fullName>
    </recommendedName>
</protein>
<evidence type="ECO:0008006" key="3">
    <source>
        <dbReference type="Google" id="ProtNLM"/>
    </source>
</evidence>
<dbReference type="RefSeq" id="WP_003020323.1">
    <property type="nucleotide sequence ID" value="NZ_KK211923.1"/>
</dbReference>
<organism evidence="1 2">
    <name type="scientific">Francisella tularensis subsp. tularensis str. SCHU S4 substr. FSC237</name>
    <dbReference type="NCBI Taxonomy" id="1341660"/>
    <lineage>
        <taxon>Bacteria</taxon>
        <taxon>Pseudomonadati</taxon>
        <taxon>Pseudomonadota</taxon>
        <taxon>Gammaproteobacteria</taxon>
        <taxon>Thiotrichales</taxon>
        <taxon>Francisellaceae</taxon>
        <taxon>Francisella</taxon>
    </lineage>
</organism>
<dbReference type="EMBL" id="JIDS01000002">
    <property type="protein sequence ID" value="EZK37860.1"/>
    <property type="molecule type" value="Genomic_DNA"/>
</dbReference>
<dbReference type="Pfam" id="PF11185">
    <property type="entry name" value="DUF2971"/>
    <property type="match status" value="1"/>
</dbReference>
<dbReference type="Proteomes" id="UP000023806">
    <property type="component" value="Unassembled WGS sequence"/>
</dbReference>
<reference evidence="1 2" key="1">
    <citation type="submission" date="2014-03" db="EMBL/GenBank/DDBJ databases">
        <title>The Genome Sequence of Francisella tularensis subsp. tularensis str. SCHU S4 substr. FSC043.</title>
        <authorList>
            <consortium name="The Broad Institute Genomics Platform"/>
            <consortium name="The Broad Institute Genome Sequencing Center for Infectious Disease"/>
            <person name="Chapman S.B."/>
            <person name="Guina T."/>
            <person name="Gelhaus C."/>
            <person name="Comer J."/>
            <person name="Sellati T."/>
            <person name="Sjostedt A."/>
            <person name="Young S.K."/>
            <person name="Zeng Q."/>
            <person name="Gargeya S."/>
            <person name="Abouelleil A."/>
            <person name="Alvarado L."/>
            <person name="Chapman S.B."/>
            <person name="Gainer-Dewar J."/>
            <person name="Goldberg J."/>
            <person name="Griggs A."/>
            <person name="Gujja S."/>
            <person name="Hansen M."/>
            <person name="Howarth C."/>
            <person name="Imamovic A."/>
            <person name="Larimer J."/>
            <person name="Murphy C."/>
            <person name="Naylor J."/>
            <person name="Pearson M."/>
            <person name="Poon T.W."/>
            <person name="Priest M."/>
            <person name="Roberts A."/>
            <person name="Saif S."/>
            <person name="Shea T."/>
            <person name="Sykes S."/>
            <person name="Wortman J."/>
            <person name="Nusbaum C."/>
            <person name="Birren B."/>
        </authorList>
    </citation>
    <scope>NUCLEOTIDE SEQUENCE [LARGE SCALE GENOMIC DNA]</scope>
    <source>
        <strain evidence="1 2">Schu S4</strain>
    </source>
</reference>
<dbReference type="InterPro" id="IPR021352">
    <property type="entry name" value="DUF2971"/>
</dbReference>
<comment type="caution">
    <text evidence="1">The sequence shown here is derived from an EMBL/GenBank/DDBJ whole genome shotgun (WGS) entry which is preliminary data.</text>
</comment>
<name>A0AAD3G5T6_FRATT</name>
<evidence type="ECO:0000313" key="1">
    <source>
        <dbReference type="EMBL" id="EZK37860.1"/>
    </source>
</evidence>
<sequence length="254" mass="29189">MILYQYRGNIHDNSKQDKKFFIDLITNGSIKFTNPIDFNDPFDCYPNSWGNEIHQGELPHAVVDSCNYMLQKALSQIVGVTCFTPHNDRMLMWSHYASQHKGICIGFDTDILIKECDKNSHGSPVIHSLKKVIYTDERPCERDADKFIKKSTEWGYENEYRLISCAVKGTPQWGPGVWEIPEKSIKEVIFGARIPQEIQKELVRKIKQFRSDIKLKKAVLDSYTYKIIIEDLDLQPDIAPMTGSLIGPNGNIDF</sequence>
<evidence type="ECO:0000313" key="2">
    <source>
        <dbReference type="Proteomes" id="UP000023806"/>
    </source>
</evidence>